<protein>
    <recommendedName>
        <fullName evidence="2">Ribonuclease H1 N-terminal domain-containing protein</fullName>
    </recommendedName>
</protein>
<dbReference type="InterPro" id="IPR009027">
    <property type="entry name" value="Ribosomal_bL9/RNase_H1_N"/>
</dbReference>
<comment type="caution">
    <text evidence="3">The sequence shown here is derived from an EMBL/GenBank/DDBJ whole genome shotgun (WGS) entry which is preliminary data.</text>
</comment>
<evidence type="ECO:0000313" key="4">
    <source>
        <dbReference type="Proteomes" id="UP000031197"/>
    </source>
</evidence>
<evidence type="ECO:0000259" key="2">
    <source>
        <dbReference type="Pfam" id="PF01693"/>
    </source>
</evidence>
<dbReference type="AlphaFoldDB" id="A0A0B3YA97"/>
<evidence type="ECO:0000256" key="1">
    <source>
        <dbReference type="SAM" id="MobiDB-lite"/>
    </source>
</evidence>
<sequence>MARDMLSTSQPKVHSKRRYYVVFEGTKPGVYYEWEDVEAQTKKYSCPLFCRYRTEIEAREALDDYQRRQSKTKTKRRSKAVDELPPWDLD</sequence>
<dbReference type="SUPFAM" id="SSF55658">
    <property type="entry name" value="L9 N-domain-like"/>
    <property type="match status" value="1"/>
</dbReference>
<dbReference type="RefSeq" id="WP_039219053.1">
    <property type="nucleotide sequence ID" value="NZ_JWLW01000012.1"/>
</dbReference>
<feature type="compositionally biased region" description="Basic residues" evidence="1">
    <location>
        <begin position="68"/>
        <end position="78"/>
    </location>
</feature>
<reference evidence="3 4" key="1">
    <citation type="submission" date="2014-12" db="EMBL/GenBank/DDBJ databases">
        <title>Genome sequencing of Alteromonas marina AD001.</title>
        <authorList>
            <person name="Adrian T.G.S."/>
            <person name="Chan K.G."/>
        </authorList>
    </citation>
    <scope>NUCLEOTIDE SEQUENCE [LARGE SCALE GENOMIC DNA]</scope>
    <source>
        <strain evidence="3 4">AD001</strain>
    </source>
</reference>
<feature type="domain" description="Ribonuclease H1 N-terminal" evidence="2">
    <location>
        <begin position="18"/>
        <end position="60"/>
    </location>
</feature>
<dbReference type="Gene3D" id="3.40.970.10">
    <property type="entry name" value="Ribonuclease H1, N-terminal domain"/>
    <property type="match status" value="1"/>
</dbReference>
<evidence type="ECO:0000313" key="3">
    <source>
        <dbReference type="EMBL" id="KHT54439.1"/>
    </source>
</evidence>
<feature type="region of interest" description="Disordered" evidence="1">
    <location>
        <begin position="63"/>
        <end position="90"/>
    </location>
</feature>
<proteinExistence type="predicted"/>
<dbReference type="Proteomes" id="UP000031197">
    <property type="component" value="Unassembled WGS sequence"/>
</dbReference>
<dbReference type="InterPro" id="IPR011320">
    <property type="entry name" value="RNase_H1_N"/>
</dbReference>
<name>A0A0B3YA97_9ALTE</name>
<dbReference type="OrthoDB" id="7845843at2"/>
<dbReference type="InterPro" id="IPR037056">
    <property type="entry name" value="RNase_H1_N_sf"/>
</dbReference>
<accession>A0A0B3YA97</accession>
<gene>
    <name evidence="3" type="ORF">RJ41_07955</name>
</gene>
<organism evidence="3 4">
    <name type="scientific">Alteromonas marina</name>
    <dbReference type="NCBI Taxonomy" id="203795"/>
    <lineage>
        <taxon>Bacteria</taxon>
        <taxon>Pseudomonadati</taxon>
        <taxon>Pseudomonadota</taxon>
        <taxon>Gammaproteobacteria</taxon>
        <taxon>Alteromonadales</taxon>
        <taxon>Alteromonadaceae</taxon>
        <taxon>Alteromonas/Salinimonas group</taxon>
        <taxon>Alteromonas</taxon>
    </lineage>
</organism>
<dbReference type="Pfam" id="PF01693">
    <property type="entry name" value="Cauli_VI"/>
    <property type="match status" value="1"/>
</dbReference>
<keyword evidence="4" id="KW-1185">Reference proteome</keyword>
<dbReference type="EMBL" id="JWLW01000012">
    <property type="protein sequence ID" value="KHT54439.1"/>
    <property type="molecule type" value="Genomic_DNA"/>
</dbReference>